<evidence type="ECO:0000313" key="3">
    <source>
        <dbReference type="EMBL" id="SCB61888.1"/>
    </source>
</evidence>
<dbReference type="InterPro" id="IPR001789">
    <property type="entry name" value="Sig_transdc_resp-reg_receiver"/>
</dbReference>
<dbReference type="SUPFAM" id="SSF52172">
    <property type="entry name" value="CheY-like"/>
    <property type="match status" value="1"/>
</dbReference>
<evidence type="ECO:0000313" key="4">
    <source>
        <dbReference type="Proteomes" id="UP000198723"/>
    </source>
</evidence>
<dbReference type="Gene3D" id="3.40.50.2300">
    <property type="match status" value="1"/>
</dbReference>
<keyword evidence="1" id="KW-0597">Phosphoprotein</keyword>
<feature type="modified residue" description="4-aspartylphosphate" evidence="1">
    <location>
        <position position="58"/>
    </location>
</feature>
<accession>A0A1C3YBM1</accession>
<reference evidence="3 4" key="1">
    <citation type="submission" date="2016-08" db="EMBL/GenBank/DDBJ databases">
        <authorList>
            <person name="Seilhamer J.J."/>
        </authorList>
    </citation>
    <scope>NUCLEOTIDE SEQUENCE [LARGE SCALE GENOMIC DNA]</scope>
    <source>
        <strain evidence="3 4">HBR26</strain>
    </source>
</reference>
<dbReference type="InterPro" id="IPR011006">
    <property type="entry name" value="CheY-like_superfamily"/>
</dbReference>
<dbReference type="EMBL" id="FMAJ01000026">
    <property type="protein sequence ID" value="SCB61888.1"/>
    <property type="molecule type" value="Genomic_DNA"/>
</dbReference>
<dbReference type="SMART" id="SM00448">
    <property type="entry name" value="REC"/>
    <property type="match status" value="1"/>
</dbReference>
<dbReference type="PROSITE" id="PS50110">
    <property type="entry name" value="RESPONSE_REGULATORY"/>
    <property type="match status" value="1"/>
</dbReference>
<protein>
    <submittedName>
        <fullName evidence="3">CheY chemotaxis protein or a CheY-like REC (Receiver) domain</fullName>
    </submittedName>
</protein>
<organism evidence="3 4">
    <name type="scientific">Rhizobium aethiopicum</name>
    <dbReference type="NCBI Taxonomy" id="1138170"/>
    <lineage>
        <taxon>Bacteria</taxon>
        <taxon>Pseudomonadati</taxon>
        <taxon>Pseudomonadota</taxon>
        <taxon>Alphaproteobacteria</taxon>
        <taxon>Hyphomicrobiales</taxon>
        <taxon>Rhizobiaceae</taxon>
        <taxon>Rhizobium/Agrobacterium group</taxon>
        <taxon>Rhizobium</taxon>
    </lineage>
</organism>
<name>A0A1C3YBM1_9HYPH</name>
<dbReference type="RefSeq" id="WP_092754660.1">
    <property type="nucleotide sequence ID" value="NZ_FMAJ01000026.1"/>
</dbReference>
<feature type="domain" description="Response regulatory" evidence="2">
    <location>
        <begin position="8"/>
        <end position="118"/>
    </location>
</feature>
<evidence type="ECO:0000259" key="2">
    <source>
        <dbReference type="PROSITE" id="PS50110"/>
    </source>
</evidence>
<gene>
    <name evidence="3" type="ORF">GA0061105_12619</name>
</gene>
<dbReference type="STRING" id="1138170.GA0061105_12619"/>
<sequence length="140" mass="14882">MIEFSDLKVLVVEDEGVVALMIEDMLEDLGCSIAASVARLPEACAAAAGSEFDLAVLDVNLAGQPSFPVAEILRERGIPFMFSTGYGKGSLPEEYAGCPVVGKPFSVEDLKQEMTVAIGSRGSLRRTRGADRLASMLRKG</sequence>
<dbReference type="AlphaFoldDB" id="A0A1C3YBM1"/>
<dbReference type="Proteomes" id="UP000198723">
    <property type="component" value="Unassembled WGS sequence"/>
</dbReference>
<proteinExistence type="predicted"/>
<dbReference type="Pfam" id="PF00072">
    <property type="entry name" value="Response_reg"/>
    <property type="match status" value="1"/>
</dbReference>
<evidence type="ECO:0000256" key="1">
    <source>
        <dbReference type="PROSITE-ProRule" id="PRU00169"/>
    </source>
</evidence>
<dbReference type="GO" id="GO:0000160">
    <property type="term" value="P:phosphorelay signal transduction system"/>
    <property type="evidence" value="ECO:0007669"/>
    <property type="project" value="InterPro"/>
</dbReference>